<organism evidence="1 2">
    <name type="scientific">Pangasius djambal</name>
    <dbReference type="NCBI Taxonomy" id="1691987"/>
    <lineage>
        <taxon>Eukaryota</taxon>
        <taxon>Metazoa</taxon>
        <taxon>Chordata</taxon>
        <taxon>Craniata</taxon>
        <taxon>Vertebrata</taxon>
        <taxon>Euteleostomi</taxon>
        <taxon>Actinopterygii</taxon>
        <taxon>Neopterygii</taxon>
        <taxon>Teleostei</taxon>
        <taxon>Ostariophysi</taxon>
        <taxon>Siluriformes</taxon>
        <taxon>Pangasiidae</taxon>
        <taxon>Pangasius</taxon>
    </lineage>
</organism>
<dbReference type="EMBL" id="CM040982">
    <property type="protein sequence ID" value="MCJ8735416.1"/>
    <property type="molecule type" value="Genomic_DNA"/>
</dbReference>
<sequence>MHIYPPSMEVKEERADGREVREAYTMLVESDAIVRKKRTLRREMCISRTVIFLLLSTCMAFCVILYVQQDHASKNKESKEKANETCATFQTGNAEARKVDDQTPPMASLSIHPNSTKPILTWQAHHRHMNDFCLKGACESLIIPQDGKYRLGLQITYGEENPKEEQIDLAHYIVMYSDSYKDPMTILSVHETVYKKRTWYKSVFSEVIYVFSKGDRVKVQSDNAKLIDRSGQVWTKNFLTFQFVSKIREL</sequence>
<evidence type="ECO:0000313" key="2">
    <source>
        <dbReference type="Proteomes" id="UP000830395"/>
    </source>
</evidence>
<keyword evidence="2" id="KW-1185">Reference proteome</keyword>
<proteinExistence type="predicted"/>
<gene>
    <name evidence="1" type="ORF">PDJAM_G00246810</name>
</gene>
<comment type="caution">
    <text evidence="1">The sequence shown here is derived from an EMBL/GenBank/DDBJ whole genome shotgun (WGS) entry which is preliminary data.</text>
</comment>
<evidence type="ECO:0000313" key="1">
    <source>
        <dbReference type="EMBL" id="MCJ8735416.1"/>
    </source>
</evidence>
<dbReference type="Proteomes" id="UP000830395">
    <property type="component" value="Chromosome 8"/>
</dbReference>
<protein>
    <submittedName>
        <fullName evidence="1">Uncharacterized protein</fullName>
    </submittedName>
</protein>
<accession>A0ACC5YK32</accession>
<name>A0ACC5YK32_9TELE</name>
<reference evidence="1" key="1">
    <citation type="submission" date="2020-02" db="EMBL/GenBank/DDBJ databases">
        <title>Genome sequencing of the panga catfish, Pangasius djambal.</title>
        <authorList>
            <person name="Wen M."/>
            <person name="Zahm M."/>
            <person name="Roques C."/>
            <person name="Cabau C."/>
            <person name="Klopp C."/>
            <person name="Donnadieu C."/>
            <person name="Jouanno E."/>
            <person name="Avarre J.-C."/>
            <person name="Campet M."/>
            <person name="Ha T."/>
            <person name="Dugue R."/>
            <person name="Lampietro C."/>
            <person name="Louis A."/>
            <person name="Herpin A."/>
            <person name="Echchiki A."/>
            <person name="Berthelot C."/>
            <person name="Parey E."/>
            <person name="Roest-Crollius H."/>
            <person name="Braasch I."/>
            <person name="Postlethwait J.H."/>
            <person name="Bobe J."/>
            <person name="Montfort J."/>
            <person name="Bouchez O."/>
            <person name="Begum T."/>
            <person name="Schartl M."/>
            <person name="Gustiano R."/>
            <person name="Guiguen Y."/>
        </authorList>
    </citation>
    <scope>NUCLEOTIDE SEQUENCE</scope>
    <source>
        <strain evidence="1">Pdj_M5554</strain>
    </source>
</reference>